<dbReference type="Pfam" id="PF18962">
    <property type="entry name" value="Por_Secre_tail"/>
    <property type="match status" value="1"/>
</dbReference>
<feature type="region of interest" description="Disordered" evidence="1">
    <location>
        <begin position="152"/>
        <end position="172"/>
    </location>
</feature>
<keyword evidence="2" id="KW-0732">Signal</keyword>
<gene>
    <name evidence="4" type="ORF">E4021_14730</name>
</gene>
<proteinExistence type="predicted"/>
<feature type="signal peptide" evidence="2">
    <location>
        <begin position="1"/>
        <end position="23"/>
    </location>
</feature>
<dbReference type="OrthoDB" id="1447653at2"/>
<evidence type="ECO:0000256" key="2">
    <source>
        <dbReference type="SAM" id="SignalP"/>
    </source>
</evidence>
<dbReference type="AlphaFoldDB" id="A0A4S4NB38"/>
<keyword evidence="5" id="KW-1185">Reference proteome</keyword>
<evidence type="ECO:0000259" key="3">
    <source>
        <dbReference type="Pfam" id="PF18962"/>
    </source>
</evidence>
<feature type="domain" description="Secretion system C-terminal sorting" evidence="3">
    <location>
        <begin position="176"/>
        <end position="243"/>
    </location>
</feature>
<dbReference type="RefSeq" id="WP_136460139.1">
    <property type="nucleotide sequence ID" value="NZ_SRSF01000008.1"/>
</dbReference>
<feature type="chain" id="PRO_5020595179" evidence="2">
    <location>
        <begin position="24"/>
        <end position="254"/>
    </location>
</feature>
<comment type="caution">
    <text evidence="4">The sequence shown here is derived from an EMBL/GenBank/DDBJ whole genome shotgun (WGS) entry which is preliminary data.</text>
</comment>
<organism evidence="4 5">
    <name type="scientific">Neolewinella litorea</name>
    <dbReference type="NCBI Taxonomy" id="2562452"/>
    <lineage>
        <taxon>Bacteria</taxon>
        <taxon>Pseudomonadati</taxon>
        <taxon>Bacteroidota</taxon>
        <taxon>Saprospiria</taxon>
        <taxon>Saprospirales</taxon>
        <taxon>Lewinellaceae</taxon>
        <taxon>Neolewinella</taxon>
    </lineage>
</organism>
<evidence type="ECO:0000313" key="4">
    <source>
        <dbReference type="EMBL" id="THH36519.1"/>
    </source>
</evidence>
<sequence length="254" mass="27894">MKFIFFLLTLLTCWPLTAQYASALRVEPAQVSKQIVVDNLDEDFEDITSVVVTNNSGRTLQLMRETVSRPRPRAWSYRALDRVSRAAPYVLTETEQQNGRHISLGPGQSATFYVIMRPDGVTGSGTTELRFTDLTLPGTVLGTASITTTVTQQAAATPPAPPTATESRPTPTSVRLYPNPAVDKFFVESPRGVRIGRVEVTNTLGRQIRSFTGEAGTDGYDIESLPDGLYLISIFDDGGKKLKTLRLLHRQFGA</sequence>
<dbReference type="Proteomes" id="UP000308528">
    <property type="component" value="Unassembled WGS sequence"/>
</dbReference>
<evidence type="ECO:0000256" key="1">
    <source>
        <dbReference type="SAM" id="MobiDB-lite"/>
    </source>
</evidence>
<name>A0A4S4NB38_9BACT</name>
<evidence type="ECO:0000313" key="5">
    <source>
        <dbReference type="Proteomes" id="UP000308528"/>
    </source>
</evidence>
<dbReference type="InterPro" id="IPR026444">
    <property type="entry name" value="Secre_tail"/>
</dbReference>
<dbReference type="NCBIfam" id="TIGR04183">
    <property type="entry name" value="Por_Secre_tail"/>
    <property type="match status" value="1"/>
</dbReference>
<protein>
    <submittedName>
        <fullName evidence="4">T9SS type A sorting domain-containing protein</fullName>
    </submittedName>
</protein>
<accession>A0A4S4NB38</accession>
<reference evidence="4 5" key="1">
    <citation type="submission" date="2019-04" db="EMBL/GenBank/DDBJ databases">
        <title>Lewinella litorea sp. nov., isolated from a marine sand.</title>
        <authorList>
            <person name="Yoon J.-H."/>
        </authorList>
    </citation>
    <scope>NUCLEOTIDE SEQUENCE [LARGE SCALE GENOMIC DNA]</scope>
    <source>
        <strain evidence="4 5">HSMS-39</strain>
    </source>
</reference>
<dbReference type="EMBL" id="SRSF01000008">
    <property type="protein sequence ID" value="THH36519.1"/>
    <property type="molecule type" value="Genomic_DNA"/>
</dbReference>